<feature type="non-terminal residue" evidence="1">
    <location>
        <position position="1"/>
    </location>
</feature>
<feature type="non-terminal residue" evidence="1">
    <location>
        <position position="69"/>
    </location>
</feature>
<name>A0A9P0EGV5_NEZVI</name>
<evidence type="ECO:0000313" key="1">
    <source>
        <dbReference type="EMBL" id="CAH1395037.1"/>
    </source>
</evidence>
<protein>
    <submittedName>
        <fullName evidence="1">Uncharacterized protein</fullName>
    </submittedName>
</protein>
<proteinExistence type="predicted"/>
<accession>A0A9P0EGV5</accession>
<dbReference type="AlphaFoldDB" id="A0A9P0EGV5"/>
<evidence type="ECO:0000313" key="2">
    <source>
        <dbReference type="Proteomes" id="UP001152798"/>
    </source>
</evidence>
<dbReference type="EMBL" id="OV725079">
    <property type="protein sequence ID" value="CAH1395037.1"/>
    <property type="molecule type" value="Genomic_DNA"/>
</dbReference>
<organism evidence="1 2">
    <name type="scientific">Nezara viridula</name>
    <name type="common">Southern green stink bug</name>
    <name type="synonym">Cimex viridulus</name>
    <dbReference type="NCBI Taxonomy" id="85310"/>
    <lineage>
        <taxon>Eukaryota</taxon>
        <taxon>Metazoa</taxon>
        <taxon>Ecdysozoa</taxon>
        <taxon>Arthropoda</taxon>
        <taxon>Hexapoda</taxon>
        <taxon>Insecta</taxon>
        <taxon>Pterygota</taxon>
        <taxon>Neoptera</taxon>
        <taxon>Paraneoptera</taxon>
        <taxon>Hemiptera</taxon>
        <taxon>Heteroptera</taxon>
        <taxon>Panheteroptera</taxon>
        <taxon>Pentatomomorpha</taxon>
        <taxon>Pentatomoidea</taxon>
        <taxon>Pentatomidae</taxon>
        <taxon>Pentatominae</taxon>
        <taxon>Nezara</taxon>
    </lineage>
</organism>
<sequence>WLRYGPFVKGLRADSSDCSAMLTGRPMIEGQVAVGSYMEEADLEVRQNSCTTITSSGIRPLEEPYCRCE</sequence>
<dbReference type="Proteomes" id="UP001152798">
    <property type="component" value="Chromosome 3"/>
</dbReference>
<gene>
    <name evidence="1" type="ORF">NEZAVI_LOCUS5381</name>
</gene>
<reference evidence="1" key="1">
    <citation type="submission" date="2022-01" db="EMBL/GenBank/DDBJ databases">
        <authorList>
            <person name="King R."/>
        </authorList>
    </citation>
    <scope>NUCLEOTIDE SEQUENCE</scope>
</reference>
<keyword evidence="2" id="KW-1185">Reference proteome</keyword>